<dbReference type="KEGG" id="hqi:H9L05_14240"/>
<dbReference type="EMBL" id="CP060784">
    <property type="protein sequence ID" value="QNP51231.1"/>
    <property type="molecule type" value="Genomic_DNA"/>
</dbReference>
<dbReference type="Pfam" id="PF17899">
    <property type="entry name" value="Peptidase_M61_N"/>
    <property type="match status" value="1"/>
</dbReference>
<feature type="chain" id="PRO_5028875880" evidence="1">
    <location>
        <begin position="24"/>
        <end position="604"/>
    </location>
</feature>
<dbReference type="Proteomes" id="UP000516093">
    <property type="component" value="Chromosome"/>
</dbReference>
<dbReference type="SMART" id="SM00228">
    <property type="entry name" value="PDZ"/>
    <property type="match status" value="1"/>
</dbReference>
<accession>A0A7H0GSG5</accession>
<reference evidence="3 4" key="1">
    <citation type="submission" date="2020-08" db="EMBL/GenBank/DDBJ databases">
        <title>Genome sequence of Hymenobacter qilianensis JCM 19763T.</title>
        <authorList>
            <person name="Hyun D.-W."/>
            <person name="Bae J.-W."/>
        </authorList>
    </citation>
    <scope>NUCLEOTIDE SEQUENCE [LARGE SCALE GENOMIC DNA]</scope>
    <source>
        <strain evidence="3 4">JCM 19763</strain>
    </source>
</reference>
<dbReference type="Gene3D" id="2.60.40.3650">
    <property type="match status" value="1"/>
</dbReference>
<proteinExistence type="predicted"/>
<dbReference type="InterPro" id="IPR024191">
    <property type="entry name" value="Peptidase_M61"/>
</dbReference>
<dbReference type="InterPro" id="IPR001478">
    <property type="entry name" value="PDZ"/>
</dbReference>
<dbReference type="Gene3D" id="1.10.390.10">
    <property type="entry name" value="Neutral Protease Domain 2"/>
    <property type="match status" value="1"/>
</dbReference>
<dbReference type="PIRSF" id="PIRSF016493">
    <property type="entry name" value="Glycyl_aminpptds"/>
    <property type="match status" value="1"/>
</dbReference>
<sequence length="604" mass="67745">MPSFFRAAALATLLAAAPAALQAQSVKELTYTVTMDPAANSNEFQVKLQLPKLKRSQDIYQFAATAPGTYQVMDMGRFVSKFEAFDAKGKPLGAKKLSVNQWQLDNPKKTREIRYTIAETWDTKVEEHPIYLMCGSSLETDHALLNGQTILGYPEDMQGKPLRLKLEHPKEWKVGTVLVPDAQGYYRLDDYDHAVDSPILLGRLTEASTKLGDADVALYCYSATDQVQAEPLLGYMQKMLNAAQSFLGGNLPVKRYAFLYHFADKSAGAWEHSYSSEYVLRETPLTPETAQGVVDIAAHEFFHIVTPLNIHSEIIEQFNFVNPTGSEHLWLYEGVTEWASHTMQLRGGLVSLDDYLETLHDKVVYNQTRADTTYSLSKLGLNSFGDEGQKQYGNIYQRGALTATLLDLRLLELSGGKRGLREVLLELAKKYGPNKPISEKSFFQDFTQLTYPEIGDFFARYIQKAEPLPLQEYFAKVGIRYDRALRTGRQIATIGQASYQVRGDEVYVTEPSEPQKAAGIRAGDQIAGVDGTFVDRRNFASVFGKLRERTPNTELPLTIRRDGKEQVVRVRLATTDEVKSYAFVPNPAATPAQLALREAWMKNL</sequence>
<evidence type="ECO:0000313" key="4">
    <source>
        <dbReference type="Proteomes" id="UP000516093"/>
    </source>
</evidence>
<dbReference type="InterPro" id="IPR040756">
    <property type="entry name" value="Peptidase_M61_N"/>
</dbReference>
<protein>
    <submittedName>
        <fullName evidence="3">PDZ domain-containing protein</fullName>
    </submittedName>
</protein>
<dbReference type="Pfam" id="PF13180">
    <property type="entry name" value="PDZ_2"/>
    <property type="match status" value="1"/>
</dbReference>
<name>A0A7H0GSG5_9BACT</name>
<feature type="domain" description="PDZ" evidence="2">
    <location>
        <begin position="495"/>
        <end position="563"/>
    </location>
</feature>
<keyword evidence="4" id="KW-1185">Reference proteome</keyword>
<dbReference type="RefSeq" id="WP_187731523.1">
    <property type="nucleotide sequence ID" value="NZ_BMFN01000003.1"/>
</dbReference>
<keyword evidence="1" id="KW-0732">Signal</keyword>
<dbReference type="AlphaFoldDB" id="A0A7H0GSG5"/>
<dbReference type="InterPro" id="IPR036034">
    <property type="entry name" value="PDZ_sf"/>
</dbReference>
<dbReference type="InterPro" id="IPR027268">
    <property type="entry name" value="Peptidase_M4/M1_CTD_sf"/>
</dbReference>
<dbReference type="Pfam" id="PF05299">
    <property type="entry name" value="Peptidase_M61"/>
    <property type="match status" value="1"/>
</dbReference>
<dbReference type="InterPro" id="IPR007963">
    <property type="entry name" value="Peptidase_M61_catalytic"/>
</dbReference>
<dbReference type="SUPFAM" id="SSF50156">
    <property type="entry name" value="PDZ domain-like"/>
    <property type="match status" value="1"/>
</dbReference>
<gene>
    <name evidence="3" type="ORF">H9L05_14240</name>
</gene>
<dbReference type="Gene3D" id="2.30.42.10">
    <property type="match status" value="1"/>
</dbReference>
<feature type="signal peptide" evidence="1">
    <location>
        <begin position="1"/>
        <end position="23"/>
    </location>
</feature>
<evidence type="ECO:0000259" key="2">
    <source>
        <dbReference type="SMART" id="SM00228"/>
    </source>
</evidence>
<organism evidence="3 4">
    <name type="scientific">Hymenobacter qilianensis</name>
    <dbReference type="NCBI Taxonomy" id="1385715"/>
    <lineage>
        <taxon>Bacteria</taxon>
        <taxon>Pseudomonadati</taxon>
        <taxon>Bacteroidota</taxon>
        <taxon>Cytophagia</taxon>
        <taxon>Cytophagales</taxon>
        <taxon>Hymenobacteraceae</taxon>
        <taxon>Hymenobacter</taxon>
    </lineage>
</organism>
<evidence type="ECO:0000313" key="3">
    <source>
        <dbReference type="EMBL" id="QNP51231.1"/>
    </source>
</evidence>
<dbReference type="SUPFAM" id="SSF55486">
    <property type="entry name" value="Metalloproteases ('zincins'), catalytic domain"/>
    <property type="match status" value="1"/>
</dbReference>
<evidence type="ECO:0000256" key="1">
    <source>
        <dbReference type="SAM" id="SignalP"/>
    </source>
</evidence>